<dbReference type="OMA" id="YKCEVSL"/>
<dbReference type="Gene3D" id="2.60.40.10">
    <property type="entry name" value="Immunoglobulins"/>
    <property type="match status" value="1"/>
</dbReference>
<keyword evidence="1" id="KW-0732">Signal</keyword>
<feature type="signal peptide" evidence="1">
    <location>
        <begin position="1"/>
        <end position="22"/>
    </location>
</feature>
<evidence type="ECO:0000259" key="2">
    <source>
        <dbReference type="PROSITE" id="PS50835"/>
    </source>
</evidence>
<dbReference type="InterPro" id="IPR013783">
    <property type="entry name" value="Ig-like_fold"/>
</dbReference>
<dbReference type="EMBL" id="KQ971321">
    <property type="protein sequence ID" value="KYB28621.1"/>
    <property type="molecule type" value="Genomic_DNA"/>
</dbReference>
<evidence type="ECO:0000256" key="1">
    <source>
        <dbReference type="SAM" id="SignalP"/>
    </source>
</evidence>
<dbReference type="InParanoid" id="A0A139WLB1"/>
<feature type="chain" id="PRO_5007300204" description="Ig-like domain-containing protein" evidence="1">
    <location>
        <begin position="23"/>
        <end position="176"/>
    </location>
</feature>
<evidence type="ECO:0000313" key="3">
    <source>
        <dbReference type="EMBL" id="KYB28621.1"/>
    </source>
</evidence>
<sequence>MAKIKAFLVCFFGLWFTNSIVALEITSLDVPKSAWDPVKLNCKYDLLEDETLYGVKWYKDQSEFFRCFANGTVQEFPRDDIKIYHMGRSQTGSCFFELIAISPESGGEYKCEVSLEWPTFQTVSQTAKLNIIEPSRIVQSEGDITEDVVSLSVEKSRGSRWLPSPLIILFYIIYTC</sequence>
<dbReference type="KEGG" id="tca:103312311"/>
<proteinExistence type="predicted"/>
<dbReference type="PANTHER" id="PTHR21261">
    <property type="entry name" value="BEAT PROTEIN"/>
    <property type="match status" value="1"/>
</dbReference>
<name>A0A139WLB1_TRICA</name>
<dbReference type="Proteomes" id="UP000007266">
    <property type="component" value="Linkage group 3"/>
</dbReference>
<dbReference type="PANTHER" id="PTHR21261:SF15">
    <property type="entry name" value="BEATEN PATH IIIA, ISOFORM D-RELATED"/>
    <property type="match status" value="1"/>
</dbReference>
<dbReference type="AlphaFoldDB" id="A0A139WLB1"/>
<reference evidence="3 4" key="1">
    <citation type="journal article" date="2008" name="Nature">
        <title>The genome of the model beetle and pest Tribolium castaneum.</title>
        <authorList>
            <consortium name="Tribolium Genome Sequencing Consortium"/>
            <person name="Richards S."/>
            <person name="Gibbs R.A."/>
            <person name="Weinstock G.M."/>
            <person name="Brown S.J."/>
            <person name="Denell R."/>
            <person name="Beeman R.W."/>
            <person name="Gibbs R."/>
            <person name="Beeman R.W."/>
            <person name="Brown S.J."/>
            <person name="Bucher G."/>
            <person name="Friedrich M."/>
            <person name="Grimmelikhuijzen C.J."/>
            <person name="Klingler M."/>
            <person name="Lorenzen M."/>
            <person name="Richards S."/>
            <person name="Roth S."/>
            <person name="Schroder R."/>
            <person name="Tautz D."/>
            <person name="Zdobnov E.M."/>
            <person name="Muzny D."/>
            <person name="Gibbs R.A."/>
            <person name="Weinstock G.M."/>
            <person name="Attaway T."/>
            <person name="Bell S."/>
            <person name="Buhay C.J."/>
            <person name="Chandrabose M.N."/>
            <person name="Chavez D."/>
            <person name="Clerk-Blankenburg K.P."/>
            <person name="Cree A."/>
            <person name="Dao M."/>
            <person name="Davis C."/>
            <person name="Chacko J."/>
            <person name="Dinh H."/>
            <person name="Dugan-Rocha S."/>
            <person name="Fowler G."/>
            <person name="Garner T.T."/>
            <person name="Garnes J."/>
            <person name="Gnirke A."/>
            <person name="Hawes A."/>
            <person name="Hernandez J."/>
            <person name="Hines S."/>
            <person name="Holder M."/>
            <person name="Hume J."/>
            <person name="Jhangiani S.N."/>
            <person name="Joshi V."/>
            <person name="Khan Z.M."/>
            <person name="Jackson L."/>
            <person name="Kovar C."/>
            <person name="Kowis A."/>
            <person name="Lee S."/>
            <person name="Lewis L.R."/>
            <person name="Margolis J."/>
            <person name="Morgan M."/>
            <person name="Nazareth L.V."/>
            <person name="Nguyen N."/>
            <person name="Okwuonu G."/>
            <person name="Parker D."/>
            <person name="Richards S."/>
            <person name="Ruiz S.J."/>
            <person name="Santibanez J."/>
            <person name="Savard J."/>
            <person name="Scherer S.E."/>
            <person name="Schneider B."/>
            <person name="Sodergren E."/>
            <person name="Tautz D."/>
            <person name="Vattahil S."/>
            <person name="Villasana D."/>
            <person name="White C.S."/>
            <person name="Wright R."/>
            <person name="Park Y."/>
            <person name="Beeman R.W."/>
            <person name="Lord J."/>
            <person name="Oppert B."/>
            <person name="Lorenzen M."/>
            <person name="Brown S."/>
            <person name="Wang L."/>
            <person name="Savard J."/>
            <person name="Tautz D."/>
            <person name="Richards S."/>
            <person name="Weinstock G."/>
            <person name="Gibbs R.A."/>
            <person name="Liu Y."/>
            <person name="Worley K."/>
            <person name="Weinstock G."/>
            <person name="Elsik C.G."/>
            <person name="Reese J.T."/>
            <person name="Elhaik E."/>
            <person name="Landan G."/>
            <person name="Graur D."/>
            <person name="Arensburger P."/>
            <person name="Atkinson P."/>
            <person name="Beeman R.W."/>
            <person name="Beidler J."/>
            <person name="Brown S.J."/>
            <person name="Demuth J.P."/>
            <person name="Drury D.W."/>
            <person name="Du Y.Z."/>
            <person name="Fujiwara H."/>
            <person name="Lorenzen M."/>
            <person name="Maselli V."/>
            <person name="Osanai M."/>
            <person name="Park Y."/>
            <person name="Robertson H.M."/>
            <person name="Tu Z."/>
            <person name="Wang J.J."/>
            <person name="Wang S."/>
            <person name="Richards S."/>
            <person name="Song H."/>
            <person name="Zhang L."/>
            <person name="Sodergren E."/>
            <person name="Werner D."/>
            <person name="Stanke M."/>
            <person name="Morgenstern B."/>
            <person name="Solovyev V."/>
            <person name="Kosarev P."/>
            <person name="Brown G."/>
            <person name="Chen H.C."/>
            <person name="Ermolaeva O."/>
            <person name="Hlavina W."/>
            <person name="Kapustin Y."/>
            <person name="Kiryutin B."/>
            <person name="Kitts P."/>
            <person name="Maglott D."/>
            <person name="Pruitt K."/>
            <person name="Sapojnikov V."/>
            <person name="Souvorov A."/>
            <person name="Mackey A.J."/>
            <person name="Waterhouse R.M."/>
            <person name="Wyder S."/>
            <person name="Zdobnov E.M."/>
            <person name="Zdobnov E.M."/>
            <person name="Wyder S."/>
            <person name="Kriventseva E.V."/>
            <person name="Kadowaki T."/>
            <person name="Bork P."/>
            <person name="Aranda M."/>
            <person name="Bao R."/>
            <person name="Beermann A."/>
            <person name="Berns N."/>
            <person name="Bolognesi R."/>
            <person name="Bonneton F."/>
            <person name="Bopp D."/>
            <person name="Brown S.J."/>
            <person name="Bucher G."/>
            <person name="Butts T."/>
            <person name="Chaumot A."/>
            <person name="Denell R.E."/>
            <person name="Ferrier D.E."/>
            <person name="Friedrich M."/>
            <person name="Gordon C.M."/>
            <person name="Jindra M."/>
            <person name="Klingler M."/>
            <person name="Lan Q."/>
            <person name="Lattorff H.M."/>
            <person name="Laudet V."/>
            <person name="von Levetsow C."/>
            <person name="Liu Z."/>
            <person name="Lutz R."/>
            <person name="Lynch J.A."/>
            <person name="da Fonseca R.N."/>
            <person name="Posnien N."/>
            <person name="Reuter R."/>
            <person name="Roth S."/>
            <person name="Savard J."/>
            <person name="Schinko J.B."/>
            <person name="Schmitt C."/>
            <person name="Schoppmeier M."/>
            <person name="Schroder R."/>
            <person name="Shippy T.D."/>
            <person name="Simonnet F."/>
            <person name="Marques-Souza H."/>
            <person name="Tautz D."/>
            <person name="Tomoyasu Y."/>
            <person name="Trauner J."/>
            <person name="Van der Zee M."/>
            <person name="Vervoort M."/>
            <person name="Wittkopp N."/>
            <person name="Wimmer E.A."/>
            <person name="Yang X."/>
            <person name="Jones A.K."/>
            <person name="Sattelle D.B."/>
            <person name="Ebert P.R."/>
            <person name="Nelson D."/>
            <person name="Scott J.G."/>
            <person name="Beeman R.W."/>
            <person name="Muthukrishnan S."/>
            <person name="Kramer K.J."/>
            <person name="Arakane Y."/>
            <person name="Beeman R.W."/>
            <person name="Zhu Q."/>
            <person name="Hogenkamp D."/>
            <person name="Dixit R."/>
            <person name="Oppert B."/>
            <person name="Jiang H."/>
            <person name="Zou Z."/>
            <person name="Marshall J."/>
            <person name="Elpidina E."/>
            <person name="Vinokurov K."/>
            <person name="Oppert C."/>
            <person name="Zou Z."/>
            <person name="Evans J."/>
            <person name="Lu Z."/>
            <person name="Zhao P."/>
            <person name="Sumathipala N."/>
            <person name="Altincicek B."/>
            <person name="Vilcinskas A."/>
            <person name="Williams M."/>
            <person name="Hultmark D."/>
            <person name="Hetru C."/>
            <person name="Jiang H."/>
            <person name="Grimmelikhuijzen C.J."/>
            <person name="Hauser F."/>
            <person name="Cazzamali G."/>
            <person name="Williamson M."/>
            <person name="Park Y."/>
            <person name="Li B."/>
            <person name="Tanaka Y."/>
            <person name="Predel R."/>
            <person name="Neupert S."/>
            <person name="Schachtner J."/>
            <person name="Verleyen P."/>
            <person name="Raible F."/>
            <person name="Bork P."/>
            <person name="Friedrich M."/>
            <person name="Walden K.K."/>
            <person name="Robertson H.M."/>
            <person name="Angeli S."/>
            <person name="Foret S."/>
            <person name="Bucher G."/>
            <person name="Schuetz S."/>
            <person name="Maleszka R."/>
            <person name="Wimmer E.A."/>
            <person name="Beeman R.W."/>
            <person name="Lorenzen M."/>
            <person name="Tomoyasu Y."/>
            <person name="Miller S.C."/>
            <person name="Grossmann D."/>
            <person name="Bucher G."/>
        </authorList>
    </citation>
    <scope>NUCLEOTIDE SEQUENCE [LARGE SCALE GENOMIC DNA]</scope>
    <source>
        <strain evidence="3 4">Georgia GA2</strain>
    </source>
</reference>
<reference evidence="3 4" key="2">
    <citation type="journal article" date="2010" name="Nucleic Acids Res.">
        <title>BeetleBase in 2010: revisions to provide comprehensive genomic information for Tribolium castaneum.</title>
        <authorList>
            <person name="Kim H.S."/>
            <person name="Murphy T."/>
            <person name="Xia J."/>
            <person name="Caragea D."/>
            <person name="Park Y."/>
            <person name="Beeman R.W."/>
            <person name="Lorenzen M.D."/>
            <person name="Butcher S."/>
            <person name="Manak J.R."/>
            <person name="Brown S.J."/>
        </authorList>
    </citation>
    <scope>GENOME REANNOTATION</scope>
    <source>
        <strain evidence="3 4">Georgia GA2</strain>
    </source>
</reference>
<keyword evidence="4" id="KW-1185">Reference proteome</keyword>
<protein>
    <recommendedName>
        <fullName evidence="2">Ig-like domain-containing protein</fullName>
    </recommendedName>
</protein>
<dbReference type="PROSITE" id="PS50835">
    <property type="entry name" value="IG_LIKE"/>
    <property type="match status" value="1"/>
</dbReference>
<dbReference type="SUPFAM" id="SSF48726">
    <property type="entry name" value="Immunoglobulin"/>
    <property type="match status" value="1"/>
</dbReference>
<feature type="domain" description="Ig-like" evidence="2">
    <location>
        <begin position="36"/>
        <end position="130"/>
    </location>
</feature>
<evidence type="ECO:0000313" key="4">
    <source>
        <dbReference type="Proteomes" id="UP000007266"/>
    </source>
</evidence>
<dbReference type="InterPro" id="IPR036179">
    <property type="entry name" value="Ig-like_dom_sf"/>
</dbReference>
<dbReference type="OrthoDB" id="10015491at2759"/>
<dbReference type="InterPro" id="IPR007110">
    <property type="entry name" value="Ig-like_dom"/>
</dbReference>
<accession>A0A139WLB1</accession>
<gene>
    <name evidence="3" type="primary">AUGUSTUS-3.0.2_32369</name>
    <name evidence="3" type="ORF">TcasGA2_TC032369</name>
</gene>
<dbReference type="FunFam" id="2.60.40.10:FF:000437">
    <property type="entry name" value="Beat-IIIc, isoform A"/>
    <property type="match status" value="1"/>
</dbReference>
<organism evidence="3 4">
    <name type="scientific">Tribolium castaneum</name>
    <name type="common">Red flour beetle</name>
    <dbReference type="NCBI Taxonomy" id="7070"/>
    <lineage>
        <taxon>Eukaryota</taxon>
        <taxon>Metazoa</taxon>
        <taxon>Ecdysozoa</taxon>
        <taxon>Arthropoda</taxon>
        <taxon>Hexapoda</taxon>
        <taxon>Insecta</taxon>
        <taxon>Pterygota</taxon>
        <taxon>Neoptera</taxon>
        <taxon>Endopterygota</taxon>
        <taxon>Coleoptera</taxon>
        <taxon>Polyphaga</taxon>
        <taxon>Cucujiformia</taxon>
        <taxon>Tenebrionidae</taxon>
        <taxon>Tenebrionidae incertae sedis</taxon>
        <taxon>Tribolium</taxon>
    </lineage>
</organism>